<keyword evidence="10" id="KW-1133">Transmembrane helix</keyword>
<dbReference type="Gene3D" id="3.30.200.20">
    <property type="entry name" value="Phosphorylase Kinase, domain 1"/>
    <property type="match status" value="1"/>
</dbReference>
<dbReference type="Pfam" id="PF00069">
    <property type="entry name" value="Pkinase"/>
    <property type="match status" value="1"/>
</dbReference>
<dbReference type="InterPro" id="IPR011659">
    <property type="entry name" value="WD40"/>
</dbReference>
<evidence type="ECO:0000256" key="8">
    <source>
        <dbReference type="ARBA" id="ARBA00048679"/>
    </source>
</evidence>
<dbReference type="SUPFAM" id="SSF82171">
    <property type="entry name" value="DPP6 N-terminal domain-like"/>
    <property type="match status" value="1"/>
</dbReference>
<evidence type="ECO:0000256" key="10">
    <source>
        <dbReference type="SAM" id="Phobius"/>
    </source>
</evidence>
<evidence type="ECO:0000313" key="12">
    <source>
        <dbReference type="EMBL" id="NYF52716.1"/>
    </source>
</evidence>
<dbReference type="GO" id="GO:0005524">
    <property type="term" value="F:ATP binding"/>
    <property type="evidence" value="ECO:0007669"/>
    <property type="project" value="UniProtKB-UniRule"/>
</dbReference>
<dbReference type="SMART" id="SM00220">
    <property type="entry name" value="S_TKc"/>
    <property type="match status" value="1"/>
</dbReference>
<dbReference type="Proteomes" id="UP000534186">
    <property type="component" value="Unassembled WGS sequence"/>
</dbReference>
<keyword evidence="6 9" id="KW-0067">ATP-binding</keyword>
<evidence type="ECO:0000256" key="5">
    <source>
        <dbReference type="ARBA" id="ARBA00022777"/>
    </source>
</evidence>
<dbReference type="FunFam" id="1.10.510.10:FF:000021">
    <property type="entry name" value="Serine/threonine protein kinase"/>
    <property type="match status" value="1"/>
</dbReference>
<dbReference type="InterPro" id="IPR011042">
    <property type="entry name" value="6-blade_b-propeller_TolB-like"/>
</dbReference>
<evidence type="ECO:0000313" key="13">
    <source>
        <dbReference type="Proteomes" id="UP000534186"/>
    </source>
</evidence>
<evidence type="ECO:0000256" key="4">
    <source>
        <dbReference type="ARBA" id="ARBA00022741"/>
    </source>
</evidence>
<evidence type="ECO:0000259" key="11">
    <source>
        <dbReference type="PROSITE" id="PS50011"/>
    </source>
</evidence>
<dbReference type="FunFam" id="3.30.200.20:FF:000035">
    <property type="entry name" value="Serine/threonine protein kinase Stk1"/>
    <property type="match status" value="1"/>
</dbReference>
<dbReference type="PROSITE" id="PS00107">
    <property type="entry name" value="PROTEIN_KINASE_ATP"/>
    <property type="match status" value="1"/>
</dbReference>
<dbReference type="Gene3D" id="1.10.510.10">
    <property type="entry name" value="Transferase(Phosphotransferase) domain 1"/>
    <property type="match status" value="1"/>
</dbReference>
<comment type="caution">
    <text evidence="12">The sequence shown here is derived from an EMBL/GenBank/DDBJ whole genome shotgun (WGS) entry which is preliminary data.</text>
</comment>
<evidence type="ECO:0000256" key="7">
    <source>
        <dbReference type="ARBA" id="ARBA00047899"/>
    </source>
</evidence>
<dbReference type="PANTHER" id="PTHR43289">
    <property type="entry name" value="MITOGEN-ACTIVATED PROTEIN KINASE KINASE KINASE 20-RELATED"/>
    <property type="match status" value="1"/>
</dbReference>
<dbReference type="InterPro" id="IPR008271">
    <property type="entry name" value="Ser/Thr_kinase_AS"/>
</dbReference>
<organism evidence="12 13">
    <name type="scientific">Tunturiibacter lichenicola</name>
    <dbReference type="NCBI Taxonomy" id="2051959"/>
    <lineage>
        <taxon>Bacteria</taxon>
        <taxon>Pseudomonadati</taxon>
        <taxon>Acidobacteriota</taxon>
        <taxon>Terriglobia</taxon>
        <taxon>Terriglobales</taxon>
        <taxon>Acidobacteriaceae</taxon>
        <taxon>Tunturiibacter</taxon>
    </lineage>
</organism>
<dbReference type="InterPro" id="IPR000719">
    <property type="entry name" value="Prot_kinase_dom"/>
</dbReference>
<feature type="binding site" evidence="9">
    <location>
        <position position="100"/>
    </location>
    <ligand>
        <name>ATP</name>
        <dbReference type="ChEBI" id="CHEBI:30616"/>
    </ligand>
</feature>
<evidence type="ECO:0000256" key="2">
    <source>
        <dbReference type="ARBA" id="ARBA00022527"/>
    </source>
</evidence>
<evidence type="ECO:0000256" key="3">
    <source>
        <dbReference type="ARBA" id="ARBA00022679"/>
    </source>
</evidence>
<dbReference type="InterPro" id="IPR017441">
    <property type="entry name" value="Protein_kinase_ATP_BS"/>
</dbReference>
<dbReference type="SUPFAM" id="SSF56112">
    <property type="entry name" value="Protein kinase-like (PK-like)"/>
    <property type="match status" value="1"/>
</dbReference>
<keyword evidence="4 9" id="KW-0547">Nucleotide-binding</keyword>
<keyword evidence="5 12" id="KW-0418">Kinase</keyword>
<dbReference type="PROSITE" id="PS50011">
    <property type="entry name" value="PROTEIN_KINASE_DOM"/>
    <property type="match status" value="1"/>
</dbReference>
<keyword evidence="10" id="KW-0472">Membrane</keyword>
<sequence>MELRPADRAAFLDRECASDPSLREDVDEMLSIEGKLDPNFLESPAAQQVALPGSTAPGNTMLEAGTRLGPYEVQALLGAGGMGEVYRGRDTRLNRTVAIKVIPRALSSDSFRQQRFEREARAISALQHPNICTLHDVGQQDGTPFLVMEYLEGQTLATRLQKGRLSLELTLRYAAEVADALEAAHRRGIVHRDLKPANVFVTTHGESKVLDFGLAKLDESGPESDTSAETARDQKILSTPGVAMGTAPYMSPEQARGEDLDARTDIFSLGAVLYEMATGKMAFHGKTTTLVHKAILDETPPPPSRVVSALPKALDHVVSKALEKDRDLRYQSAADLRADLNRLKRDTGSGKVVTTDPTPKPGSQAKRKMLLSWLLPGAAVLVSVVIAVWYMHRPPPPPRISEYTQMTFDGHGKRAGGTDGIRLYYSLDEQGGIQQIAVSGGVSEPISVELQNAVLLPGCLSPDGSRMLAWPFGVWDKKPTKSVSIVRVPGGSVRYLTDAVAVTWSPDGESVGYSTADGDINLIRSDGTGVRTLARVGGSGIDGLSWSPDGKTMRFFKDGRPWEMSSNGSNLHELLHNWRPSYASCCGQWTPDGEFFIFMAGDQPSGHQIWALDDRLGLFRQHPAEPVKLTSGPLYWGDPLPSRDGKKIFADGFTFRGELVRFDSKSGKFEPFLKGISAQFVDFSKDGKSVVYVSFPEGVLLRANLDGTKPVQLSNPPMYPVLPRWSPDGSQILFMADTPSGQSEAYIVSSSGGTPRLLLPEDKGAQDAPNWSPDGRRIAFSRGPDRNVPGMIYILDLATHHVSTLPGSEGFSAPQWSPDGRFIEVQADDALGLKIFDLVTQQAWVLQIGREAIWHVWSRDSRFIFFVSLHGNPGVFRIPLKGGMPELVIDLKDFRYARGPWMALDTTDAPLMLRYSGTDDIYALTLEKK</sequence>
<dbReference type="AlphaFoldDB" id="A0A7Y9NNR5"/>
<comment type="catalytic activity">
    <reaction evidence="8">
        <text>L-seryl-[protein] + ATP = O-phospho-L-seryl-[protein] + ADP + H(+)</text>
        <dbReference type="Rhea" id="RHEA:17989"/>
        <dbReference type="Rhea" id="RHEA-COMP:9863"/>
        <dbReference type="Rhea" id="RHEA-COMP:11604"/>
        <dbReference type="ChEBI" id="CHEBI:15378"/>
        <dbReference type="ChEBI" id="CHEBI:29999"/>
        <dbReference type="ChEBI" id="CHEBI:30616"/>
        <dbReference type="ChEBI" id="CHEBI:83421"/>
        <dbReference type="ChEBI" id="CHEBI:456216"/>
        <dbReference type="EC" id="2.7.11.1"/>
    </reaction>
</comment>
<dbReference type="EMBL" id="JACCCV010000002">
    <property type="protein sequence ID" value="NYF52716.1"/>
    <property type="molecule type" value="Genomic_DNA"/>
</dbReference>
<dbReference type="EC" id="2.7.11.1" evidence="1"/>
<dbReference type="InterPro" id="IPR011009">
    <property type="entry name" value="Kinase-like_dom_sf"/>
</dbReference>
<dbReference type="CDD" id="cd14014">
    <property type="entry name" value="STKc_PknB_like"/>
    <property type="match status" value="1"/>
</dbReference>
<accession>A0A7Y9NNR5</accession>
<dbReference type="PANTHER" id="PTHR43289:SF6">
    <property type="entry name" value="SERINE_THREONINE-PROTEIN KINASE NEKL-3"/>
    <property type="match status" value="1"/>
</dbReference>
<protein>
    <recommendedName>
        <fullName evidence="1">non-specific serine/threonine protein kinase</fullName>
        <ecNumber evidence="1">2.7.11.1</ecNumber>
    </recommendedName>
</protein>
<dbReference type="GO" id="GO:0004674">
    <property type="term" value="F:protein serine/threonine kinase activity"/>
    <property type="evidence" value="ECO:0007669"/>
    <property type="project" value="UniProtKB-KW"/>
</dbReference>
<keyword evidence="2 12" id="KW-0723">Serine/threonine-protein kinase</keyword>
<dbReference type="Pfam" id="PF07676">
    <property type="entry name" value="PD40"/>
    <property type="match status" value="2"/>
</dbReference>
<keyword evidence="3" id="KW-0808">Transferase</keyword>
<name>A0A7Y9NNR5_9BACT</name>
<feature type="domain" description="Protein kinase" evidence="11">
    <location>
        <begin position="71"/>
        <end position="343"/>
    </location>
</feature>
<proteinExistence type="predicted"/>
<dbReference type="Gene3D" id="2.120.10.30">
    <property type="entry name" value="TolB, C-terminal domain"/>
    <property type="match status" value="3"/>
</dbReference>
<evidence type="ECO:0000256" key="6">
    <source>
        <dbReference type="ARBA" id="ARBA00022840"/>
    </source>
</evidence>
<comment type="catalytic activity">
    <reaction evidence="7">
        <text>L-threonyl-[protein] + ATP = O-phospho-L-threonyl-[protein] + ADP + H(+)</text>
        <dbReference type="Rhea" id="RHEA:46608"/>
        <dbReference type="Rhea" id="RHEA-COMP:11060"/>
        <dbReference type="Rhea" id="RHEA-COMP:11605"/>
        <dbReference type="ChEBI" id="CHEBI:15378"/>
        <dbReference type="ChEBI" id="CHEBI:30013"/>
        <dbReference type="ChEBI" id="CHEBI:30616"/>
        <dbReference type="ChEBI" id="CHEBI:61977"/>
        <dbReference type="ChEBI" id="CHEBI:456216"/>
        <dbReference type="EC" id="2.7.11.1"/>
    </reaction>
</comment>
<reference evidence="12 13" key="1">
    <citation type="submission" date="2020-07" db="EMBL/GenBank/DDBJ databases">
        <title>Genomic Encyclopedia of Type Strains, Phase IV (KMG-V): Genome sequencing to study the core and pangenomes of soil and plant-associated prokaryotes.</title>
        <authorList>
            <person name="Whitman W."/>
        </authorList>
    </citation>
    <scope>NUCLEOTIDE SEQUENCE [LARGE SCALE GENOMIC DNA]</scope>
    <source>
        <strain evidence="12 13">M8UP30</strain>
    </source>
</reference>
<keyword evidence="10" id="KW-0812">Transmembrane</keyword>
<dbReference type="PROSITE" id="PS00108">
    <property type="entry name" value="PROTEIN_KINASE_ST"/>
    <property type="match status" value="1"/>
</dbReference>
<gene>
    <name evidence="12" type="ORF">HDF12_003115</name>
</gene>
<feature type="transmembrane region" description="Helical" evidence="10">
    <location>
        <begin position="370"/>
        <end position="391"/>
    </location>
</feature>
<evidence type="ECO:0000256" key="1">
    <source>
        <dbReference type="ARBA" id="ARBA00012513"/>
    </source>
</evidence>
<evidence type="ECO:0000256" key="9">
    <source>
        <dbReference type="PROSITE-ProRule" id="PRU10141"/>
    </source>
</evidence>